<feature type="transmembrane region" description="Helical" evidence="1">
    <location>
        <begin position="6"/>
        <end position="27"/>
    </location>
</feature>
<evidence type="ECO:0000313" key="3">
    <source>
        <dbReference type="Proteomes" id="UP001597294"/>
    </source>
</evidence>
<reference evidence="3" key="1">
    <citation type="journal article" date="2019" name="Int. J. Syst. Evol. Microbiol.">
        <title>The Global Catalogue of Microorganisms (GCM) 10K type strain sequencing project: providing services to taxonomists for standard genome sequencing and annotation.</title>
        <authorList>
            <consortium name="The Broad Institute Genomics Platform"/>
            <consortium name="The Broad Institute Genome Sequencing Center for Infectious Disease"/>
            <person name="Wu L."/>
            <person name="Ma J."/>
        </authorList>
    </citation>
    <scope>NUCLEOTIDE SEQUENCE [LARGE SCALE GENOMIC DNA]</scope>
    <source>
        <strain evidence="3">CGMCC 4.7192</strain>
    </source>
</reference>
<evidence type="ECO:0000256" key="1">
    <source>
        <dbReference type="SAM" id="Phobius"/>
    </source>
</evidence>
<gene>
    <name evidence="2" type="ORF">ACFSKO_20015</name>
</gene>
<comment type="caution">
    <text evidence="2">The sequence shown here is derived from an EMBL/GenBank/DDBJ whole genome shotgun (WGS) entry which is preliminary data.</text>
</comment>
<dbReference type="PANTHER" id="PTHR38766:SF1">
    <property type="entry name" value="FLAGELLAR PROTEIN FLIO"/>
    <property type="match status" value="1"/>
</dbReference>
<keyword evidence="1" id="KW-0812">Transmembrane</keyword>
<keyword evidence="3" id="KW-1185">Reference proteome</keyword>
<evidence type="ECO:0000313" key="2">
    <source>
        <dbReference type="EMBL" id="MFD2207908.1"/>
    </source>
</evidence>
<dbReference type="RefSeq" id="WP_380255013.1">
    <property type="nucleotide sequence ID" value="NZ_JBHUII010000013.1"/>
</dbReference>
<keyword evidence="1" id="KW-1133">Transmembrane helix</keyword>
<dbReference type="InterPro" id="IPR052205">
    <property type="entry name" value="FliO/MopB"/>
</dbReference>
<dbReference type="Proteomes" id="UP001597294">
    <property type="component" value="Unassembled WGS sequence"/>
</dbReference>
<sequence>MDYGNYLQFFLTLIFIIGLIFSAAFLAKKLGFSHSPILTGNKNKRIEVKEVRSIDARRKMILVQCDQKEHLLLIGGSQDLLIDSNACVTSPESVSKNNVS</sequence>
<organism evidence="2 3">
    <name type="scientific">Kiloniella antarctica</name>
    <dbReference type="NCBI Taxonomy" id="1550907"/>
    <lineage>
        <taxon>Bacteria</taxon>
        <taxon>Pseudomonadati</taxon>
        <taxon>Pseudomonadota</taxon>
        <taxon>Alphaproteobacteria</taxon>
        <taxon>Rhodospirillales</taxon>
        <taxon>Kiloniellaceae</taxon>
        <taxon>Kiloniella</taxon>
    </lineage>
</organism>
<dbReference type="EMBL" id="JBHUII010000013">
    <property type="protein sequence ID" value="MFD2207908.1"/>
    <property type="molecule type" value="Genomic_DNA"/>
</dbReference>
<accession>A0ABW5BP42</accession>
<keyword evidence="1" id="KW-0472">Membrane</keyword>
<dbReference type="PANTHER" id="PTHR38766">
    <property type="entry name" value="FLAGELLAR PROTEIN FLIO"/>
    <property type="match status" value="1"/>
</dbReference>
<name>A0ABW5BP42_9PROT</name>
<proteinExistence type="predicted"/>
<protein>
    <submittedName>
        <fullName evidence="2">FliO/MopB family protein</fullName>
    </submittedName>
</protein>